<dbReference type="WBParaSite" id="SCUD_0000146101-mRNA-1">
    <property type="protein sequence ID" value="SCUD_0000146101-mRNA-1"/>
    <property type="gene ID" value="SCUD_0000146101"/>
</dbReference>
<reference evidence="4" key="1">
    <citation type="submission" date="2016-06" db="UniProtKB">
        <authorList>
            <consortium name="WormBaseParasite"/>
        </authorList>
    </citation>
    <scope>IDENTIFICATION</scope>
</reference>
<accession>A0A183JFJ4</accession>
<reference evidence="2 3" key="2">
    <citation type="submission" date="2018-11" db="EMBL/GenBank/DDBJ databases">
        <authorList>
            <consortium name="Pathogen Informatics"/>
        </authorList>
    </citation>
    <scope>NUCLEOTIDE SEQUENCE [LARGE SCALE GENOMIC DNA]</scope>
    <source>
        <strain evidence="2">Dakar</strain>
        <strain evidence="3">Dakar, Senegal</strain>
    </source>
</reference>
<dbReference type="Proteomes" id="UP000279833">
    <property type="component" value="Unassembled WGS sequence"/>
</dbReference>
<feature type="compositionally biased region" description="Polar residues" evidence="1">
    <location>
        <begin position="14"/>
        <end position="40"/>
    </location>
</feature>
<feature type="compositionally biased region" description="Basic and acidic residues" evidence="1">
    <location>
        <begin position="1"/>
        <end position="13"/>
    </location>
</feature>
<dbReference type="AlphaFoldDB" id="A0A183JFJ4"/>
<feature type="region of interest" description="Disordered" evidence="1">
    <location>
        <begin position="1"/>
        <end position="51"/>
    </location>
</feature>
<evidence type="ECO:0000313" key="4">
    <source>
        <dbReference type="WBParaSite" id="SCUD_0000146101-mRNA-1"/>
    </source>
</evidence>
<organism evidence="4">
    <name type="scientific">Schistosoma curassoni</name>
    <dbReference type="NCBI Taxonomy" id="6186"/>
    <lineage>
        <taxon>Eukaryota</taxon>
        <taxon>Metazoa</taxon>
        <taxon>Spiralia</taxon>
        <taxon>Lophotrochozoa</taxon>
        <taxon>Platyhelminthes</taxon>
        <taxon>Trematoda</taxon>
        <taxon>Digenea</taxon>
        <taxon>Strigeidida</taxon>
        <taxon>Schistosomatoidea</taxon>
        <taxon>Schistosomatidae</taxon>
        <taxon>Schistosoma</taxon>
    </lineage>
</organism>
<evidence type="ECO:0000313" key="3">
    <source>
        <dbReference type="Proteomes" id="UP000279833"/>
    </source>
</evidence>
<evidence type="ECO:0000313" key="2">
    <source>
        <dbReference type="EMBL" id="VDO67829.1"/>
    </source>
</evidence>
<evidence type="ECO:0000256" key="1">
    <source>
        <dbReference type="SAM" id="MobiDB-lite"/>
    </source>
</evidence>
<protein>
    <submittedName>
        <fullName evidence="4">YTH domain-containing protein</fullName>
    </submittedName>
</protein>
<gene>
    <name evidence="2" type="ORF">SCUD_LOCUS1462</name>
</gene>
<sequence length="51" mass="5754">MGRPDNVGDREHQSNSNGNEEIQIDSTRNQRNPLDPSWTTKAKYGRDAALL</sequence>
<keyword evidence="3" id="KW-1185">Reference proteome</keyword>
<dbReference type="EMBL" id="UZAK01001184">
    <property type="protein sequence ID" value="VDO67829.1"/>
    <property type="molecule type" value="Genomic_DNA"/>
</dbReference>
<proteinExistence type="predicted"/>
<name>A0A183JFJ4_9TREM</name>